<keyword evidence="2" id="KW-1185">Reference proteome</keyword>
<dbReference type="AlphaFoldDB" id="A0A175Y3U0"/>
<name>A0A175Y3U0_9SPHN</name>
<accession>A0A175Y3U0</accession>
<dbReference type="Pfam" id="PF08809">
    <property type="entry name" value="DUF1799"/>
    <property type="match status" value="1"/>
</dbReference>
<dbReference type="STRING" id="621456.BJP26_03330"/>
<evidence type="ECO:0000313" key="2">
    <source>
        <dbReference type="Proteomes" id="UP000078460"/>
    </source>
</evidence>
<dbReference type="Proteomes" id="UP000078460">
    <property type="component" value="Unassembled WGS sequence"/>
</dbReference>
<dbReference type="InterPro" id="IPR014915">
    <property type="entry name" value="Phage_TLS_TfmB"/>
</dbReference>
<protein>
    <submittedName>
        <fullName evidence="1">Uncharacterized protein</fullName>
    </submittedName>
</protein>
<dbReference type="EMBL" id="LQCK02000012">
    <property type="protein sequence ID" value="KZB95353.1"/>
    <property type="molecule type" value="Genomic_DNA"/>
</dbReference>
<evidence type="ECO:0000313" key="1">
    <source>
        <dbReference type="EMBL" id="KZB95353.1"/>
    </source>
</evidence>
<sequence>MRLFYRLHGQWRVHAMSGVRLGIDYAAVAPTATLMGIGMTPALFDDIAIMERAALAVFAAA</sequence>
<dbReference type="KEGG" id="smy:BJP26_03330"/>
<organism evidence="1 2">
    <name type="scientific">Sphingomonas melonis TY</name>
    <dbReference type="NCBI Taxonomy" id="621456"/>
    <lineage>
        <taxon>Bacteria</taxon>
        <taxon>Pseudomonadati</taxon>
        <taxon>Pseudomonadota</taxon>
        <taxon>Alphaproteobacteria</taxon>
        <taxon>Sphingomonadales</taxon>
        <taxon>Sphingomonadaceae</taxon>
        <taxon>Sphingomonas</taxon>
    </lineage>
</organism>
<proteinExistence type="predicted"/>
<gene>
    <name evidence="1" type="ORF">AVM11_03500</name>
</gene>
<reference evidence="1" key="1">
    <citation type="submission" date="2016-03" db="EMBL/GenBank/DDBJ databases">
        <title>Sphingomonas melonis TY, whole genome shotgun sequencing.</title>
        <authorList>
            <person name="Wang H."/>
            <person name="Zhu P."/>
        </authorList>
    </citation>
    <scope>NUCLEOTIDE SEQUENCE [LARGE SCALE GENOMIC DNA]</scope>
    <source>
        <strain evidence="1">TY</strain>
    </source>
</reference>
<comment type="caution">
    <text evidence="1">The sequence shown here is derived from an EMBL/GenBank/DDBJ whole genome shotgun (WGS) entry which is preliminary data.</text>
</comment>